<dbReference type="EMBL" id="JABMKX010000010">
    <property type="protein sequence ID" value="NQX47340.1"/>
    <property type="molecule type" value="Genomic_DNA"/>
</dbReference>
<accession>A0ABX2DRR5</accession>
<proteinExistence type="predicted"/>
<dbReference type="InterPro" id="IPR047778">
    <property type="entry name" value="STM4014-like"/>
</dbReference>
<name>A0ABX2DRR5_9BACL</name>
<keyword evidence="1" id="KW-0547">Nucleotide-binding</keyword>
<dbReference type="PROSITE" id="PS50975">
    <property type="entry name" value="ATP_GRASP"/>
    <property type="match status" value="1"/>
</dbReference>
<dbReference type="SUPFAM" id="SSF56059">
    <property type="entry name" value="Glutathione synthetase ATP-binding domain-like"/>
    <property type="match status" value="1"/>
</dbReference>
<keyword evidence="5" id="KW-1185">Reference proteome</keyword>
<keyword evidence="1" id="KW-0067">ATP-binding</keyword>
<dbReference type="RefSeq" id="WP_173136476.1">
    <property type="nucleotide sequence ID" value="NZ_JABMKX010000010.1"/>
</dbReference>
<evidence type="ECO:0000313" key="4">
    <source>
        <dbReference type="EMBL" id="NQX47340.1"/>
    </source>
</evidence>
<evidence type="ECO:0000256" key="1">
    <source>
        <dbReference type="PROSITE-ProRule" id="PRU00409"/>
    </source>
</evidence>
<evidence type="ECO:0000256" key="2">
    <source>
        <dbReference type="SAM" id="MobiDB-lite"/>
    </source>
</evidence>
<evidence type="ECO:0000259" key="3">
    <source>
        <dbReference type="PROSITE" id="PS50975"/>
    </source>
</evidence>
<dbReference type="Gene3D" id="3.30.470.20">
    <property type="entry name" value="ATP-grasp fold, B domain"/>
    <property type="match status" value="1"/>
</dbReference>
<feature type="region of interest" description="Disordered" evidence="2">
    <location>
        <begin position="56"/>
        <end position="151"/>
    </location>
</feature>
<evidence type="ECO:0000313" key="5">
    <source>
        <dbReference type="Proteomes" id="UP000711047"/>
    </source>
</evidence>
<dbReference type="PANTHER" id="PTHR21621:SF0">
    <property type="entry name" value="BETA-CITRYLGLUTAMATE SYNTHASE B-RELATED"/>
    <property type="match status" value="1"/>
</dbReference>
<dbReference type="InterPro" id="IPR011761">
    <property type="entry name" value="ATP-grasp"/>
</dbReference>
<feature type="domain" description="ATP-grasp" evidence="3">
    <location>
        <begin position="251"/>
        <end position="485"/>
    </location>
</feature>
<gene>
    <name evidence="4" type="ORF">HQN87_18570</name>
</gene>
<sequence length="491" mass="52690">MPASEPLIVFCSPGDRRSAGIQQARLRLGMPPALLIPYAGLLEGQPLADLLEQAVQQQVRDGMPEQAGLPTPGLNGAPGRAQLEQPDSLDGSNGRPTPDFPDGSGGRPALDSPAQAGPPLLRLESSDGSFSRHPALDSSAQARPPLLRLESPGGSFGLERALIALGAPDAPDTDDSLHPFGQQPDLRPLSFKAAAALKDMPGVLHHPSQWFRGYCRLLAHIRREAGQLLPASRWTNDPAEIAAMTDKRRTQQILAEAGVPVPRPLCGSGGQAPVDYASLRELMLTQRMHRVFIKLASGSAASGVIAYQLNPATGAEVAVTTIGVENYITRPPVYYNSGKLQRYTDSARLAGIINWLYRHGAYAEQWIPKPGISGHSFDIRQLVVAGEACHAVARVSTTPITNLHLRSQRMTPAEAGLPEEMQAQVRRSAEASLAAFPRCSIAGIDVLVGSSGRTYTADVNPFGDLLYDVEYQGCSTYEWEMKQLSGRNLSL</sequence>
<organism evidence="4 5">
    <name type="scientific">Paenibacillus tritici</name>
    <dbReference type="NCBI Taxonomy" id="1873425"/>
    <lineage>
        <taxon>Bacteria</taxon>
        <taxon>Bacillati</taxon>
        <taxon>Bacillota</taxon>
        <taxon>Bacilli</taxon>
        <taxon>Bacillales</taxon>
        <taxon>Paenibacillaceae</taxon>
        <taxon>Paenibacillus</taxon>
    </lineage>
</organism>
<dbReference type="PANTHER" id="PTHR21621">
    <property type="entry name" value="RIBOSOMAL PROTEIN S6 MODIFICATION PROTEIN"/>
    <property type="match status" value="1"/>
</dbReference>
<protein>
    <submittedName>
        <fullName evidence="4">STM4014 family protein</fullName>
    </submittedName>
</protein>
<dbReference type="NCBIfam" id="NF038074">
    <property type="entry name" value="fam_STM4014"/>
    <property type="match status" value="1"/>
</dbReference>
<comment type="caution">
    <text evidence="4">The sequence shown here is derived from an EMBL/GenBank/DDBJ whole genome shotgun (WGS) entry which is preliminary data.</text>
</comment>
<dbReference type="Proteomes" id="UP000711047">
    <property type="component" value="Unassembled WGS sequence"/>
</dbReference>
<reference evidence="4 5" key="1">
    <citation type="submission" date="2020-05" db="EMBL/GenBank/DDBJ databases">
        <title>Paenibacillus glebae, sp. nov., Paenibacillus humi sp. nov., Paenibacillus pedi sp. nov., Paenibacillus terrestris sp. nov. and Paenibacillus terricola sp. nov., isolated from a forest top soil sample.</title>
        <authorList>
            <person name="Qi S."/>
            <person name="Carlier A."/>
            <person name="Cnockaert M."/>
            <person name="Vandamme P."/>
        </authorList>
    </citation>
    <scope>NUCLEOTIDE SEQUENCE [LARGE SCALE GENOMIC DNA]</scope>
    <source>
        <strain evidence="4 5">LMG 29502</strain>
    </source>
</reference>